<keyword evidence="6 11" id="KW-1133">Transmembrane helix</keyword>
<evidence type="ECO:0000313" key="13">
    <source>
        <dbReference type="Proteomes" id="UP001158576"/>
    </source>
</evidence>
<dbReference type="InterPro" id="IPR007734">
    <property type="entry name" value="Heparan_SO4_2-O-STrfase"/>
</dbReference>
<keyword evidence="9" id="KW-0325">Glycoprotein</keyword>
<keyword evidence="13" id="KW-1185">Reference proteome</keyword>
<evidence type="ECO:0000256" key="1">
    <source>
        <dbReference type="ARBA" id="ARBA00004323"/>
    </source>
</evidence>
<dbReference type="InterPro" id="IPR027417">
    <property type="entry name" value="P-loop_NTPase"/>
</dbReference>
<comment type="subcellular location">
    <subcellularLocation>
        <location evidence="1">Golgi apparatus membrane</location>
        <topology evidence="1">Single-pass type II membrane protein</topology>
    </subcellularLocation>
</comment>
<feature type="compositionally biased region" description="Low complexity" evidence="10">
    <location>
        <begin position="50"/>
        <end position="61"/>
    </location>
</feature>
<keyword evidence="4 11" id="KW-0812">Transmembrane</keyword>
<dbReference type="PANTHER" id="PTHR12129:SF15">
    <property type="entry name" value="URONYL 2-SULFOTRANSFERASE"/>
    <property type="match status" value="1"/>
</dbReference>
<keyword evidence="7" id="KW-0333">Golgi apparatus</keyword>
<evidence type="ECO:0000256" key="6">
    <source>
        <dbReference type="ARBA" id="ARBA00022989"/>
    </source>
</evidence>
<evidence type="ECO:0000256" key="4">
    <source>
        <dbReference type="ARBA" id="ARBA00022692"/>
    </source>
</evidence>
<name>A0ABN7RZH4_OIKDI</name>
<evidence type="ECO:0000256" key="3">
    <source>
        <dbReference type="ARBA" id="ARBA00022679"/>
    </source>
</evidence>
<gene>
    <name evidence="12" type="ORF">OKIOD_LOCUS3157</name>
</gene>
<evidence type="ECO:0000313" key="12">
    <source>
        <dbReference type="EMBL" id="CAG5087665.1"/>
    </source>
</evidence>
<protein>
    <submittedName>
        <fullName evidence="12">Oidioi.mRNA.OKI2018_I69.PAR.g11599.t1.cds</fullName>
    </submittedName>
</protein>
<evidence type="ECO:0000256" key="9">
    <source>
        <dbReference type="ARBA" id="ARBA00023180"/>
    </source>
</evidence>
<proteinExistence type="inferred from homology"/>
<dbReference type="EMBL" id="OU015568">
    <property type="protein sequence ID" value="CAG5087665.1"/>
    <property type="molecule type" value="Genomic_DNA"/>
</dbReference>
<evidence type="ECO:0000256" key="10">
    <source>
        <dbReference type="SAM" id="MobiDB-lite"/>
    </source>
</evidence>
<evidence type="ECO:0000256" key="11">
    <source>
        <dbReference type="SAM" id="Phobius"/>
    </source>
</evidence>
<feature type="transmembrane region" description="Helical" evidence="11">
    <location>
        <begin position="21"/>
        <end position="41"/>
    </location>
</feature>
<keyword evidence="8 11" id="KW-0472">Membrane</keyword>
<keyword evidence="5" id="KW-0735">Signal-anchor</keyword>
<evidence type="ECO:0000256" key="5">
    <source>
        <dbReference type="ARBA" id="ARBA00022968"/>
    </source>
</evidence>
<organism evidence="12 13">
    <name type="scientific">Oikopleura dioica</name>
    <name type="common">Tunicate</name>
    <dbReference type="NCBI Taxonomy" id="34765"/>
    <lineage>
        <taxon>Eukaryota</taxon>
        <taxon>Metazoa</taxon>
        <taxon>Chordata</taxon>
        <taxon>Tunicata</taxon>
        <taxon>Appendicularia</taxon>
        <taxon>Copelata</taxon>
        <taxon>Oikopleuridae</taxon>
        <taxon>Oikopleura</taxon>
    </lineage>
</organism>
<accession>A0ABN7RZH4</accession>
<reference evidence="12 13" key="1">
    <citation type="submission" date="2021-04" db="EMBL/GenBank/DDBJ databases">
        <authorList>
            <person name="Bliznina A."/>
        </authorList>
    </citation>
    <scope>NUCLEOTIDE SEQUENCE [LARGE SCALE GENOMIC DNA]</scope>
</reference>
<feature type="region of interest" description="Disordered" evidence="10">
    <location>
        <begin position="44"/>
        <end position="66"/>
    </location>
</feature>
<keyword evidence="3" id="KW-0808">Transferase</keyword>
<dbReference type="Pfam" id="PF03567">
    <property type="entry name" value="Sulfotransfer_2"/>
    <property type="match status" value="1"/>
</dbReference>
<sequence>MRGRRIVRQAQYRCISGRCQCALFLLVLIAPIAFLQYTGYFDSDDEDSNSRGARSSSAGSGLRPNTKVDMANITRMEDFNTDLLIYNRVPKCGSIWMTRLLYILGAGDRNEYHVESPYEPGEKPFLTGDEEKKVIDHLKDISKPGVYIRHQYFIDFAEHQQKRPLYINVIRDPVEKFRSFYYFIRNGNLEGDGGDVPMSESKRLMNINDCVSRREKECTEPKWQMVPYFCGQDPRCRQRNSWAVTKAKENIEKYYAAVGLTEELPASLALFETLMPRFFNGAIDVKKEGEEKIKNDTYTLNKASLTPETVDFFKTKTSIALEYDLYNFVKARFETQKSKYNIS</sequence>
<dbReference type="Proteomes" id="UP001158576">
    <property type="component" value="Chromosome PAR"/>
</dbReference>
<dbReference type="SUPFAM" id="SSF52540">
    <property type="entry name" value="P-loop containing nucleoside triphosphate hydrolases"/>
    <property type="match status" value="1"/>
</dbReference>
<comment type="similarity">
    <text evidence="2">Belongs to the sulfotransferase 3 family.</text>
</comment>
<evidence type="ECO:0000256" key="2">
    <source>
        <dbReference type="ARBA" id="ARBA00010569"/>
    </source>
</evidence>
<evidence type="ECO:0000256" key="7">
    <source>
        <dbReference type="ARBA" id="ARBA00023034"/>
    </source>
</evidence>
<dbReference type="Gene3D" id="3.40.50.300">
    <property type="entry name" value="P-loop containing nucleotide triphosphate hydrolases"/>
    <property type="match status" value="1"/>
</dbReference>
<dbReference type="InterPro" id="IPR005331">
    <property type="entry name" value="Sulfotransferase"/>
</dbReference>
<evidence type="ECO:0000256" key="8">
    <source>
        <dbReference type="ARBA" id="ARBA00023136"/>
    </source>
</evidence>
<dbReference type="PANTHER" id="PTHR12129">
    <property type="entry name" value="HEPARAN SULFATE 2-O-SULFOTRANSFERASE"/>
    <property type="match status" value="1"/>
</dbReference>